<organism evidence="2 3">
    <name type="scientific">Lachancea nothofagi CBS 11611</name>
    <dbReference type="NCBI Taxonomy" id="1266666"/>
    <lineage>
        <taxon>Eukaryota</taxon>
        <taxon>Fungi</taxon>
        <taxon>Dikarya</taxon>
        <taxon>Ascomycota</taxon>
        <taxon>Saccharomycotina</taxon>
        <taxon>Saccharomycetes</taxon>
        <taxon>Saccharomycetales</taxon>
        <taxon>Saccharomycetaceae</taxon>
        <taxon>Lachancea</taxon>
    </lineage>
</organism>
<dbReference type="PANTHER" id="PTHR19321:SF41">
    <property type="entry name" value="FASCETTO-RELATED"/>
    <property type="match status" value="1"/>
</dbReference>
<dbReference type="AlphaFoldDB" id="A0A1G4KNN2"/>
<reference evidence="3" key="1">
    <citation type="submission" date="2016-03" db="EMBL/GenBank/DDBJ databases">
        <authorList>
            <person name="Devillers Hugo."/>
        </authorList>
    </citation>
    <scope>NUCLEOTIDE SEQUENCE [LARGE SCALE GENOMIC DNA]</scope>
</reference>
<name>A0A1G4KNN2_9SACH</name>
<evidence type="ECO:0000256" key="1">
    <source>
        <dbReference type="SAM" id="MobiDB-lite"/>
    </source>
</evidence>
<dbReference type="Pfam" id="PF03999">
    <property type="entry name" value="MAP65_ASE1"/>
    <property type="match status" value="1"/>
</dbReference>
<evidence type="ECO:0000313" key="3">
    <source>
        <dbReference type="Proteomes" id="UP000189911"/>
    </source>
</evidence>
<protein>
    <submittedName>
        <fullName evidence="2">LANO_0H23618g1_1</fullName>
    </submittedName>
</protein>
<dbReference type="OrthoDB" id="642895at2759"/>
<gene>
    <name evidence="2" type="ORF">LANO_0H23618G</name>
</gene>
<evidence type="ECO:0000313" key="2">
    <source>
        <dbReference type="EMBL" id="SCV06169.1"/>
    </source>
</evidence>
<proteinExistence type="predicted"/>
<keyword evidence="3" id="KW-1185">Reference proteome</keyword>
<dbReference type="GO" id="GO:0005737">
    <property type="term" value="C:cytoplasm"/>
    <property type="evidence" value="ECO:0007669"/>
    <property type="project" value="TreeGrafter"/>
</dbReference>
<dbReference type="Proteomes" id="UP000189911">
    <property type="component" value="Chromosome H"/>
</dbReference>
<dbReference type="GO" id="GO:0008017">
    <property type="term" value="F:microtubule binding"/>
    <property type="evidence" value="ECO:0007669"/>
    <property type="project" value="InterPro"/>
</dbReference>
<dbReference type="InterPro" id="IPR007145">
    <property type="entry name" value="MAP65_Ase1_PRC1"/>
</dbReference>
<dbReference type="Gene3D" id="1.20.58.1520">
    <property type="match status" value="1"/>
</dbReference>
<feature type="region of interest" description="Disordered" evidence="1">
    <location>
        <begin position="658"/>
        <end position="720"/>
    </location>
</feature>
<feature type="compositionally biased region" description="Polar residues" evidence="1">
    <location>
        <begin position="690"/>
        <end position="716"/>
    </location>
</feature>
<dbReference type="PANTHER" id="PTHR19321">
    <property type="entry name" value="PROTEIN REGULATOR OF CYTOKINESIS 1 PRC1-RELATED"/>
    <property type="match status" value="1"/>
</dbReference>
<dbReference type="GO" id="GO:0051256">
    <property type="term" value="P:mitotic spindle midzone assembly"/>
    <property type="evidence" value="ECO:0007669"/>
    <property type="project" value="TreeGrafter"/>
</dbReference>
<dbReference type="EMBL" id="LT598447">
    <property type="protein sequence ID" value="SCV06169.1"/>
    <property type="molecule type" value="Genomic_DNA"/>
</dbReference>
<dbReference type="GO" id="GO:1990023">
    <property type="term" value="C:mitotic spindle midzone"/>
    <property type="evidence" value="ECO:0007669"/>
    <property type="project" value="TreeGrafter"/>
</dbReference>
<sequence length="929" mass="106467">MGMALRKNPHPELPMVELRDLNETHVPRKIYHQESTFPHHASISHNSSSTAASSVRSPLFFNNLSSEATEYMRLTPVNIKNLTSPTRGPESLAPAINDENSNYTAYKENFNLISRKLEKLLDELNVIYREIGYSNTEISDKEKLIFNHISDSITGFFEHANQERDSITADNQVSQQVIQRILQVINDPKGTVTIPDLYTRNVIVNSGEQNSSSPRKQSSLLTRRKTITKAKSYVIKTYTPKLNNYLDSVIKLKTVASAIGDFEPVEQEWDVHKLLSVVPPLETCKYYKTCLSSAHHDVDKTCEFIINHRQALLSTINFNDVSDTMVERVETITSMFEREFEIRTKKLHTIGKSILSLLKVLDLNAETNLDEPTLQILRQIPMDCGNKSRQLHTAKKFKVSSSTVERLDQVCRKFRTIELERKQEKEKHVQNCYQLWEKLKIPQSYINKFETSNSDLSVTALKHYAEELSRLQEMKKKLIKNLIQDSWNKIQDLWSAMHLSGKDTTAFKEMFSTMIERSKTLEDDEKVLETCEVEIVDLEKKYALYKPLLKLIDEFRSLQSDKFSLEKSSRDSSRLLLRNSHRILLEEEKTRKRITRHFPNVIRELVQKLTTFEEDSGKPFMLEGARFLESVLQQEQEIISKYPRSRINSNFKSGCVAAATKPKISPVNRSPRKDRAQPRTQPKSHRKTVQRTPLKSSISGTTNTSLSSEQSSTKPSYNRYMRATRMSSPIRDVEHEIPSINSMRSSPTKIPTLTRSATFPRESTFFSSNLKPKTRMMIPEGLTQISPNKLNTLDILKAKKFGKKMPEASDKMSLIPLLEKAASRDKENMAPLYSLKSPIKVVEGAFPTLQSPQRETNNSVYKISRSPEGKFVLNVESNVTESGEGEDTSIMADDDNFAIWKRERLARIDSMEGSNDDLPSSVNWETDVF</sequence>
<accession>A0A1G4KNN2</accession>